<dbReference type="Gene3D" id="3.40.50.720">
    <property type="entry name" value="NAD(P)-binding Rossmann-like Domain"/>
    <property type="match status" value="1"/>
</dbReference>
<dbReference type="GO" id="GO:0009236">
    <property type="term" value="P:cobalamin biosynthetic process"/>
    <property type="evidence" value="ECO:0007669"/>
    <property type="project" value="UniProtKB-KW"/>
</dbReference>
<dbReference type="Pfam" id="PF13241">
    <property type="entry name" value="NAD_binding_7"/>
    <property type="match status" value="1"/>
</dbReference>
<dbReference type="OrthoDB" id="9815856at2"/>
<dbReference type="GO" id="GO:0051287">
    <property type="term" value="F:NAD binding"/>
    <property type="evidence" value="ECO:0007669"/>
    <property type="project" value="InterPro"/>
</dbReference>
<dbReference type="InterPro" id="IPR014776">
    <property type="entry name" value="4pyrrole_Mease_sub2"/>
</dbReference>
<evidence type="ECO:0000256" key="13">
    <source>
        <dbReference type="ARBA" id="ARBA00047561"/>
    </source>
</evidence>
<keyword evidence="6" id="KW-0949">S-adenosyl-L-methionine</keyword>
<feature type="domain" description="Sirohaem synthase dimerisation" evidence="18">
    <location>
        <begin position="158"/>
        <end position="213"/>
    </location>
</feature>
<comment type="caution">
    <text evidence="20">The sequence shown here is derived from an EMBL/GenBank/DDBJ whole genome shotgun (WGS) entry which is preliminary data.</text>
</comment>
<dbReference type="SUPFAM" id="SSF75615">
    <property type="entry name" value="Siroheme synthase middle domains-like"/>
    <property type="match status" value="1"/>
</dbReference>
<dbReference type="GO" id="GO:0043115">
    <property type="term" value="F:precorrin-2 dehydrogenase activity"/>
    <property type="evidence" value="ECO:0007669"/>
    <property type="project" value="UniProtKB-EC"/>
</dbReference>
<dbReference type="SUPFAM" id="SSF51735">
    <property type="entry name" value="NAD(P)-binding Rossmann-fold domains"/>
    <property type="match status" value="1"/>
</dbReference>
<dbReference type="PANTHER" id="PTHR45790:SF1">
    <property type="entry name" value="SIROHEME SYNTHASE"/>
    <property type="match status" value="1"/>
</dbReference>
<dbReference type="NCBIfam" id="NF007922">
    <property type="entry name" value="PRK10637.1"/>
    <property type="match status" value="1"/>
</dbReference>
<dbReference type="NCBIfam" id="NF004790">
    <property type="entry name" value="PRK06136.1"/>
    <property type="match status" value="1"/>
</dbReference>
<evidence type="ECO:0000259" key="17">
    <source>
        <dbReference type="Pfam" id="PF00590"/>
    </source>
</evidence>
<name>A0A0D6MGP6_9PROT</name>
<dbReference type="InterPro" id="IPR003043">
    <property type="entry name" value="Uropor_MeTrfase_CS"/>
</dbReference>
<sequence length="458" mass="49072">MTEPRYLPVALRLDGASVLVIGGGNVAANKIRLLLPRSANITVLSPDLAPEIVQWLEQGRLSHLAQAAETETLSTLIPRMRLVFAATDDESVNRLAARIARDSNVPVCAVDDPEPSTFITPAIVDRHPVQIAISTGGAAPVLARRLRTQIETLVPEATGALARFMQSRRPWMRRTAPDGPARRRAWEDFVDGPGAEAALRGDEAQADQALAAAVQGAARQGEVWLVGAGPGDPDLLTLGALRLMQNADCVLYDQLIPEPILERVRRDAERVFVGKRMSHHIMPQGDINAEMIRRARMGQRVLRLKGGDPFVFGRGGEEMAALAEAGVTVRVMPGVTAASGCGAYAGIPLTHRDCAQACLLVTGHARADGTLDLPWDSIARRGQTVVFYMGLSSLRELCAALMAHGLPGSWPAAVVERGTQPGQQVITGTLQTLPDHAVQARSPALIIVGEVVEKRVVL</sequence>
<reference evidence="20 21" key="1">
    <citation type="submission" date="2012-10" db="EMBL/GenBank/DDBJ databases">
        <title>Genome sequencing of Tanticharoenia sakaeratensis NBRC 103193.</title>
        <authorList>
            <person name="Azuma Y."/>
            <person name="Hadano H."/>
            <person name="Hirakawa H."/>
            <person name="Matsushita K."/>
        </authorList>
    </citation>
    <scope>NUCLEOTIDE SEQUENCE [LARGE SCALE GENOMIC DNA]</scope>
    <source>
        <strain evidence="20 21">NBRC 103193</strain>
    </source>
</reference>
<dbReference type="UniPathway" id="UPA00262">
    <property type="reaction ID" value="UER00211"/>
</dbReference>
<accession>A0A0D6MGP6</accession>
<evidence type="ECO:0000256" key="11">
    <source>
        <dbReference type="ARBA" id="ARBA00023268"/>
    </source>
</evidence>
<keyword evidence="10" id="KW-0627">Porphyrin biosynthesis</keyword>
<dbReference type="PIRSF" id="PIRSF036426">
    <property type="entry name" value="Sirohaem_synth"/>
    <property type="match status" value="1"/>
</dbReference>
<dbReference type="PROSITE" id="PS00839">
    <property type="entry name" value="SUMT_1"/>
    <property type="match status" value="1"/>
</dbReference>
<keyword evidence="3" id="KW-0169">Cobalamin biosynthesis</keyword>
<keyword evidence="7" id="KW-0560">Oxidoreductase</keyword>
<evidence type="ECO:0000256" key="5">
    <source>
        <dbReference type="ARBA" id="ARBA00022679"/>
    </source>
</evidence>
<evidence type="ECO:0000256" key="4">
    <source>
        <dbReference type="ARBA" id="ARBA00022603"/>
    </source>
</evidence>
<evidence type="ECO:0000256" key="10">
    <source>
        <dbReference type="ARBA" id="ARBA00023244"/>
    </source>
</evidence>
<dbReference type="InterPro" id="IPR014777">
    <property type="entry name" value="4pyrrole_Mease_sub1"/>
</dbReference>
<dbReference type="FunFam" id="3.30.950.10:FF:000001">
    <property type="entry name" value="Siroheme synthase"/>
    <property type="match status" value="1"/>
</dbReference>
<dbReference type="InterPro" id="IPR012409">
    <property type="entry name" value="Sirohaem_synth"/>
</dbReference>
<dbReference type="GO" id="GO:0019354">
    <property type="term" value="P:siroheme biosynthetic process"/>
    <property type="evidence" value="ECO:0007669"/>
    <property type="project" value="UniProtKB-UniPathway"/>
</dbReference>
<dbReference type="PANTHER" id="PTHR45790">
    <property type="entry name" value="SIROHEME SYNTHASE-RELATED"/>
    <property type="match status" value="1"/>
</dbReference>
<dbReference type="AlphaFoldDB" id="A0A0D6MGP6"/>
<evidence type="ECO:0000256" key="9">
    <source>
        <dbReference type="ARBA" id="ARBA00023239"/>
    </source>
</evidence>
<dbReference type="Gene3D" id="1.10.8.210">
    <property type="entry name" value="Sirohaem synthase, dimerisation domain"/>
    <property type="match status" value="1"/>
</dbReference>
<dbReference type="NCBIfam" id="TIGR01469">
    <property type="entry name" value="cobA_cysG_Cterm"/>
    <property type="match status" value="1"/>
</dbReference>
<dbReference type="InterPro" id="IPR037115">
    <property type="entry name" value="Sirohaem_synt_dimer_dom_sf"/>
</dbReference>
<dbReference type="RefSeq" id="WP_048846123.1">
    <property type="nucleotide sequence ID" value="NZ_BALE01000002.1"/>
</dbReference>
<evidence type="ECO:0000256" key="7">
    <source>
        <dbReference type="ARBA" id="ARBA00023002"/>
    </source>
</evidence>
<evidence type="ECO:0000256" key="3">
    <source>
        <dbReference type="ARBA" id="ARBA00022573"/>
    </source>
</evidence>
<feature type="domain" description="Tetrapyrrole methylase" evidence="17">
    <location>
        <begin position="223"/>
        <end position="433"/>
    </location>
</feature>
<dbReference type="GO" id="GO:0004851">
    <property type="term" value="F:uroporphyrin-III C-methyltransferase activity"/>
    <property type="evidence" value="ECO:0007669"/>
    <property type="project" value="InterPro"/>
</dbReference>
<dbReference type="Gene3D" id="3.30.160.110">
    <property type="entry name" value="Siroheme synthase, domain 2"/>
    <property type="match status" value="1"/>
</dbReference>
<comment type="pathway">
    <text evidence="1">Porphyrin-containing compound metabolism; siroheme biosynthesis; sirohydrochlorin from precorrin-2: step 1/1.</text>
</comment>
<evidence type="ECO:0000313" key="21">
    <source>
        <dbReference type="Proteomes" id="UP000032679"/>
    </source>
</evidence>
<dbReference type="InterPro" id="IPR019478">
    <property type="entry name" value="Sirohaem_synthase_dimer_dom"/>
</dbReference>
<evidence type="ECO:0000256" key="2">
    <source>
        <dbReference type="ARBA" id="ARBA00005879"/>
    </source>
</evidence>
<dbReference type="InterPro" id="IPR050161">
    <property type="entry name" value="Siro_Cobalamin_biosynth"/>
</dbReference>
<dbReference type="PROSITE" id="PS00840">
    <property type="entry name" value="SUMT_2"/>
    <property type="match status" value="1"/>
</dbReference>
<feature type="active site" description="Proton acceptor" evidence="15">
    <location>
        <position position="253"/>
    </location>
</feature>
<dbReference type="NCBIfam" id="TIGR01470">
    <property type="entry name" value="cysG_Nterm"/>
    <property type="match status" value="1"/>
</dbReference>
<feature type="active site" description="Proton donor" evidence="15">
    <location>
        <position position="275"/>
    </location>
</feature>
<dbReference type="SUPFAM" id="SSF53790">
    <property type="entry name" value="Tetrapyrrole methylase"/>
    <property type="match status" value="1"/>
</dbReference>
<keyword evidence="5 16" id="KW-0808">Transferase</keyword>
<comment type="similarity">
    <text evidence="2 16">Belongs to the precorrin methyltransferase family.</text>
</comment>
<dbReference type="EMBL" id="BALE01000002">
    <property type="protein sequence ID" value="GAN52799.1"/>
    <property type="molecule type" value="Genomic_DNA"/>
</dbReference>
<dbReference type="InterPro" id="IPR000878">
    <property type="entry name" value="4pyrrol_Mease"/>
</dbReference>
<keyword evidence="11" id="KW-0511">Multifunctional enzyme</keyword>
<evidence type="ECO:0000259" key="19">
    <source>
        <dbReference type="Pfam" id="PF14824"/>
    </source>
</evidence>
<evidence type="ECO:0000256" key="12">
    <source>
        <dbReference type="ARBA" id="ARBA00025705"/>
    </source>
</evidence>
<comment type="pathway">
    <text evidence="14">Cofactor biosynthesis; adenosylcobalamin biosynthesis; precorrin-2 from uroporphyrinogen III: step 1/1.</text>
</comment>
<dbReference type="Proteomes" id="UP000032679">
    <property type="component" value="Unassembled WGS sequence"/>
</dbReference>
<dbReference type="Gene3D" id="3.30.950.10">
    <property type="entry name" value="Methyltransferase, Cobalt-precorrin-4 Transmethylase, Domain 2"/>
    <property type="match status" value="1"/>
</dbReference>
<dbReference type="Pfam" id="PF10414">
    <property type="entry name" value="CysG_dimeriser"/>
    <property type="match status" value="1"/>
</dbReference>
<dbReference type="CDD" id="cd11642">
    <property type="entry name" value="SUMT"/>
    <property type="match status" value="1"/>
</dbReference>
<evidence type="ECO:0000259" key="18">
    <source>
        <dbReference type="Pfam" id="PF10414"/>
    </source>
</evidence>
<feature type="domain" description="Siroheme synthase central" evidence="19">
    <location>
        <begin position="128"/>
        <end position="151"/>
    </location>
</feature>
<dbReference type="GO" id="GO:0051266">
    <property type="term" value="F:sirohydrochlorin ferrochelatase activity"/>
    <property type="evidence" value="ECO:0007669"/>
    <property type="project" value="InterPro"/>
</dbReference>
<keyword evidence="8" id="KW-0520">NAD</keyword>
<keyword evidence="21" id="KW-1185">Reference proteome</keyword>
<keyword evidence="9" id="KW-0456">Lyase</keyword>
<evidence type="ECO:0000256" key="1">
    <source>
        <dbReference type="ARBA" id="ARBA00005010"/>
    </source>
</evidence>
<dbReference type="InterPro" id="IPR006367">
    <property type="entry name" value="Sirohaem_synthase_N"/>
</dbReference>
<organism evidence="20 21">
    <name type="scientific">Tanticharoenia sakaeratensis NBRC 103193</name>
    <dbReference type="NCBI Taxonomy" id="1231623"/>
    <lineage>
        <taxon>Bacteria</taxon>
        <taxon>Pseudomonadati</taxon>
        <taxon>Pseudomonadota</taxon>
        <taxon>Alphaproteobacteria</taxon>
        <taxon>Acetobacterales</taxon>
        <taxon>Acetobacteraceae</taxon>
        <taxon>Tanticharoenia</taxon>
    </lineage>
</organism>
<dbReference type="Pfam" id="PF14824">
    <property type="entry name" value="Sirohm_synth_M"/>
    <property type="match status" value="1"/>
</dbReference>
<dbReference type="InterPro" id="IPR036291">
    <property type="entry name" value="NAD(P)-bd_dom_sf"/>
</dbReference>
<proteinExistence type="inferred from homology"/>
<evidence type="ECO:0000256" key="8">
    <source>
        <dbReference type="ARBA" id="ARBA00023027"/>
    </source>
</evidence>
<evidence type="ECO:0000256" key="6">
    <source>
        <dbReference type="ARBA" id="ARBA00022691"/>
    </source>
</evidence>
<evidence type="ECO:0000256" key="16">
    <source>
        <dbReference type="RuleBase" id="RU003960"/>
    </source>
</evidence>
<dbReference type="GO" id="GO:0032259">
    <property type="term" value="P:methylation"/>
    <property type="evidence" value="ECO:0007669"/>
    <property type="project" value="UniProtKB-KW"/>
</dbReference>
<dbReference type="InterPro" id="IPR035996">
    <property type="entry name" value="4pyrrol_Methylase_sf"/>
</dbReference>
<dbReference type="Gene3D" id="3.40.1010.10">
    <property type="entry name" value="Cobalt-precorrin-4 Transmethylase, Domain 1"/>
    <property type="match status" value="1"/>
</dbReference>
<dbReference type="STRING" id="1231623.Tasa_002_079"/>
<gene>
    <name evidence="20" type="ORF">Tasa_002_079</name>
</gene>
<comment type="pathway">
    <text evidence="12">Porphyrin-containing compound metabolism; siroheme biosynthesis; precorrin-2 from uroporphyrinogen III: step 1/1.</text>
</comment>
<evidence type="ECO:0000256" key="14">
    <source>
        <dbReference type="ARBA" id="ARBA00060548"/>
    </source>
</evidence>
<dbReference type="FunFam" id="3.40.1010.10:FF:000001">
    <property type="entry name" value="Siroheme synthase"/>
    <property type="match status" value="1"/>
</dbReference>
<evidence type="ECO:0000313" key="20">
    <source>
        <dbReference type="EMBL" id="GAN52799.1"/>
    </source>
</evidence>
<protein>
    <submittedName>
        <fullName evidence="20">Siroheme synthase</fullName>
    </submittedName>
</protein>
<dbReference type="InterPro" id="IPR028281">
    <property type="entry name" value="Sirohaem_synthase_central"/>
</dbReference>
<keyword evidence="4 16" id="KW-0489">Methyltransferase</keyword>
<evidence type="ECO:0000256" key="15">
    <source>
        <dbReference type="PIRSR" id="PIRSR036426-1"/>
    </source>
</evidence>
<dbReference type="Pfam" id="PF00590">
    <property type="entry name" value="TP_methylase"/>
    <property type="match status" value="1"/>
</dbReference>
<comment type="catalytic activity">
    <reaction evidence="13">
        <text>precorrin-2 + NAD(+) = sirohydrochlorin + NADH + 2 H(+)</text>
        <dbReference type="Rhea" id="RHEA:15613"/>
        <dbReference type="ChEBI" id="CHEBI:15378"/>
        <dbReference type="ChEBI" id="CHEBI:57540"/>
        <dbReference type="ChEBI" id="CHEBI:57945"/>
        <dbReference type="ChEBI" id="CHEBI:58351"/>
        <dbReference type="ChEBI" id="CHEBI:58827"/>
        <dbReference type="EC" id="1.3.1.76"/>
    </reaction>
</comment>
<dbReference type="InterPro" id="IPR006366">
    <property type="entry name" value="CobA/CysG_C"/>
</dbReference>